<evidence type="ECO:0000256" key="2">
    <source>
        <dbReference type="ARBA" id="ARBA00004584"/>
    </source>
</evidence>
<proteinExistence type="inferred from homology"/>
<keyword evidence="5" id="KW-0158">Chromosome</keyword>
<sequence>MEALEAVLRAKTLEQIERLERRVVRDTEEQVALGEKRKEIADLKKRVEDMTKRRNDLQQKLKHFPTDSLRAKVLKDTVVEGVHATALPPHLQEEILVKAAQDEEKRQLEYLLVAHRCAGTTARILKKGRVRIQFETTYRGEYFEPFYLELEFTGKEIEYRWHTLPAFIPLSGLTAKYNDGEIQFRVLLCMLHSYVSAFVQRRQQTMELSGKYAEYLGEEISSLYAYNFIQLVLNIPAKGSGGRTELVVHLYYKELQSDLPTRVRCSDPGDLPVHRGRIKQAFLTLPLAEAFQNLFLDQNIEQG</sequence>
<accession>A0AA35W5S0</accession>
<keyword evidence="10" id="KW-1185">Reference proteome</keyword>
<organism evidence="9 10">
    <name type="scientific">Geodia barretti</name>
    <name type="common">Barrett's horny sponge</name>
    <dbReference type="NCBI Taxonomy" id="519541"/>
    <lineage>
        <taxon>Eukaryota</taxon>
        <taxon>Metazoa</taxon>
        <taxon>Porifera</taxon>
        <taxon>Demospongiae</taxon>
        <taxon>Heteroscleromorpha</taxon>
        <taxon>Tetractinellida</taxon>
        <taxon>Astrophorina</taxon>
        <taxon>Geodiidae</taxon>
        <taxon>Geodia</taxon>
    </lineage>
</organism>
<reference evidence="9" key="1">
    <citation type="submission" date="2023-03" db="EMBL/GenBank/DDBJ databases">
        <authorList>
            <person name="Steffen K."/>
            <person name="Cardenas P."/>
        </authorList>
    </citation>
    <scope>NUCLEOTIDE SEQUENCE</scope>
</reference>
<evidence type="ECO:0000256" key="4">
    <source>
        <dbReference type="ARBA" id="ARBA00016395"/>
    </source>
</evidence>
<dbReference type="PANTHER" id="PTHR14582">
    <property type="entry name" value="INNER KINETOCHORE SUBUNIT MAL2"/>
    <property type="match status" value="1"/>
</dbReference>
<dbReference type="GO" id="GO:0005634">
    <property type="term" value="C:nucleus"/>
    <property type="evidence" value="ECO:0007669"/>
    <property type="project" value="UniProtKB-SubCell"/>
</dbReference>
<dbReference type="Pfam" id="PF09496">
    <property type="entry name" value="CENP-O"/>
    <property type="match status" value="1"/>
</dbReference>
<comment type="caution">
    <text evidence="9">The sequence shown here is derived from an EMBL/GenBank/DDBJ whole genome shotgun (WGS) entry which is preliminary data.</text>
</comment>
<evidence type="ECO:0000313" key="9">
    <source>
        <dbReference type="EMBL" id="CAI7995970.1"/>
    </source>
</evidence>
<keyword evidence="6" id="KW-0539">Nucleus</keyword>
<evidence type="ECO:0000256" key="3">
    <source>
        <dbReference type="ARBA" id="ARBA00007321"/>
    </source>
</evidence>
<feature type="coiled-coil region" evidence="8">
    <location>
        <begin position="9"/>
        <end position="60"/>
    </location>
</feature>
<comment type="subcellular location">
    <subcellularLocation>
        <location evidence="2">Chromosome</location>
        <location evidence="2">Centromere</location>
    </subcellularLocation>
    <subcellularLocation>
        <location evidence="1">Nucleus</location>
    </subcellularLocation>
</comment>
<evidence type="ECO:0000256" key="8">
    <source>
        <dbReference type="SAM" id="Coils"/>
    </source>
</evidence>
<gene>
    <name evidence="9" type="ORF">GBAR_LOCUS1796</name>
</gene>
<dbReference type="Proteomes" id="UP001174909">
    <property type="component" value="Unassembled WGS sequence"/>
</dbReference>
<dbReference type="InterPro" id="IPR018464">
    <property type="entry name" value="CENP-O"/>
</dbReference>
<keyword evidence="7" id="KW-0137">Centromere</keyword>
<protein>
    <recommendedName>
        <fullName evidence="4">Centromere protein O</fullName>
    </recommendedName>
</protein>
<evidence type="ECO:0000256" key="7">
    <source>
        <dbReference type="ARBA" id="ARBA00023328"/>
    </source>
</evidence>
<evidence type="ECO:0000313" key="10">
    <source>
        <dbReference type="Proteomes" id="UP001174909"/>
    </source>
</evidence>
<dbReference type="EMBL" id="CASHTH010000260">
    <property type="protein sequence ID" value="CAI7995970.1"/>
    <property type="molecule type" value="Genomic_DNA"/>
</dbReference>
<evidence type="ECO:0000256" key="1">
    <source>
        <dbReference type="ARBA" id="ARBA00004123"/>
    </source>
</evidence>
<keyword evidence="8" id="KW-0175">Coiled coil</keyword>
<evidence type="ECO:0000256" key="6">
    <source>
        <dbReference type="ARBA" id="ARBA00023242"/>
    </source>
</evidence>
<dbReference type="PANTHER" id="PTHR14582:SF1">
    <property type="entry name" value="CENTROMERE PROTEIN O"/>
    <property type="match status" value="1"/>
</dbReference>
<evidence type="ECO:0000256" key="5">
    <source>
        <dbReference type="ARBA" id="ARBA00022454"/>
    </source>
</evidence>
<comment type="similarity">
    <text evidence="3">Belongs to the CENP-O/MCM21 family.</text>
</comment>
<dbReference type="AlphaFoldDB" id="A0AA35W5S0"/>
<name>A0AA35W5S0_GEOBA</name>
<dbReference type="GO" id="GO:0031511">
    <property type="term" value="C:Mis6-Sim4 complex"/>
    <property type="evidence" value="ECO:0007669"/>
    <property type="project" value="TreeGrafter"/>
</dbReference>